<organism evidence="1 2">
    <name type="scientific">Daphnia magna</name>
    <dbReference type="NCBI Taxonomy" id="35525"/>
    <lineage>
        <taxon>Eukaryota</taxon>
        <taxon>Metazoa</taxon>
        <taxon>Ecdysozoa</taxon>
        <taxon>Arthropoda</taxon>
        <taxon>Crustacea</taxon>
        <taxon>Branchiopoda</taxon>
        <taxon>Diplostraca</taxon>
        <taxon>Cladocera</taxon>
        <taxon>Anomopoda</taxon>
        <taxon>Daphniidae</taxon>
        <taxon>Daphnia</taxon>
    </lineage>
</organism>
<protein>
    <submittedName>
        <fullName evidence="1">Uncharacterized protein</fullName>
    </submittedName>
</protein>
<accession>A0ABR0A5F0</accession>
<dbReference type="Proteomes" id="UP001234178">
    <property type="component" value="Unassembled WGS sequence"/>
</dbReference>
<evidence type="ECO:0000313" key="2">
    <source>
        <dbReference type="Proteomes" id="UP001234178"/>
    </source>
</evidence>
<dbReference type="Gene3D" id="3.40.50.620">
    <property type="entry name" value="HUPs"/>
    <property type="match status" value="1"/>
</dbReference>
<keyword evidence="2" id="KW-1185">Reference proteome</keyword>
<sequence>MRLLKQVLSVLIPDLIESASHRASSCADSIKTYHNDSEMVLQLRLHGLVVEPLKASWVVVALPCKTTLFRSIVNLILLETFGCRLKTSGRPFEESCHFLKLNIQKMWYMFANCIKIYSEWHHKFVSRRTIEIALRSLAVSSQILYLSRTRNKSFDKYCHILIEGFHQIPSGNSRWRLCASMMKITSDKLNWCFLRYPVLCFKGLFVNKFTIAFCMWWCFALSAAEPVACIPAINTPQGILTL</sequence>
<dbReference type="InterPro" id="IPR014729">
    <property type="entry name" value="Rossmann-like_a/b/a_fold"/>
</dbReference>
<comment type="caution">
    <text evidence="1">The sequence shown here is derived from an EMBL/GenBank/DDBJ whole genome shotgun (WGS) entry which is preliminary data.</text>
</comment>
<proteinExistence type="predicted"/>
<evidence type="ECO:0000313" key="1">
    <source>
        <dbReference type="EMBL" id="KAK4020264.1"/>
    </source>
</evidence>
<gene>
    <name evidence="1" type="ORF">OUZ56_002256</name>
</gene>
<name>A0ABR0A5F0_9CRUS</name>
<reference evidence="1 2" key="1">
    <citation type="journal article" date="2023" name="Nucleic Acids Res.">
        <title>The hologenome of Daphnia magna reveals possible DNA methylation and microbiome-mediated evolution of the host genome.</title>
        <authorList>
            <person name="Chaturvedi A."/>
            <person name="Li X."/>
            <person name="Dhandapani V."/>
            <person name="Marshall H."/>
            <person name="Kissane S."/>
            <person name="Cuenca-Cambronero M."/>
            <person name="Asole G."/>
            <person name="Calvet F."/>
            <person name="Ruiz-Romero M."/>
            <person name="Marangio P."/>
            <person name="Guigo R."/>
            <person name="Rago D."/>
            <person name="Mirbahai L."/>
            <person name="Eastwood N."/>
            <person name="Colbourne J.K."/>
            <person name="Zhou J."/>
            <person name="Mallon E."/>
            <person name="Orsini L."/>
        </authorList>
    </citation>
    <scope>NUCLEOTIDE SEQUENCE [LARGE SCALE GENOMIC DNA]</scope>
    <source>
        <strain evidence="1">LRV0_1</strain>
    </source>
</reference>
<dbReference type="EMBL" id="JAOYFB010000036">
    <property type="protein sequence ID" value="KAK4020264.1"/>
    <property type="molecule type" value="Genomic_DNA"/>
</dbReference>